<dbReference type="SUPFAM" id="SSF81321">
    <property type="entry name" value="Family A G protein-coupled receptor-like"/>
    <property type="match status" value="1"/>
</dbReference>
<comment type="subcellular location">
    <subcellularLocation>
        <location evidence="1">Membrane</location>
        <topology evidence="1">Multi-pass membrane protein</topology>
    </subcellularLocation>
</comment>
<dbReference type="VEuPathDB" id="CryptoDB:Vbra_7322"/>
<comment type="similarity">
    <text evidence="2">Belongs to the archaeal/bacterial/fungal opsin family.</text>
</comment>
<evidence type="ECO:0000256" key="3">
    <source>
        <dbReference type="ARBA" id="ARBA00022692"/>
    </source>
</evidence>
<keyword evidence="3 7" id="KW-0812">Transmembrane</keyword>
<feature type="transmembrane region" description="Helical" evidence="7">
    <location>
        <begin position="148"/>
        <end position="168"/>
    </location>
</feature>
<dbReference type="InParanoid" id="A0A0G4EH05"/>
<reference evidence="8 9" key="1">
    <citation type="submission" date="2014-11" db="EMBL/GenBank/DDBJ databases">
        <authorList>
            <person name="Zhu J."/>
            <person name="Qi W."/>
            <person name="Song R."/>
        </authorList>
    </citation>
    <scope>NUCLEOTIDE SEQUENCE [LARGE SCALE GENOMIC DNA]</scope>
</reference>
<feature type="region of interest" description="Disordered" evidence="6">
    <location>
        <begin position="329"/>
        <end position="488"/>
    </location>
</feature>
<evidence type="ECO:0000313" key="8">
    <source>
        <dbReference type="EMBL" id="CEL94649.1"/>
    </source>
</evidence>
<evidence type="ECO:0000313" key="9">
    <source>
        <dbReference type="Proteomes" id="UP000041254"/>
    </source>
</evidence>
<feature type="transmembrane region" description="Helical" evidence="7">
    <location>
        <begin position="22"/>
        <end position="40"/>
    </location>
</feature>
<dbReference type="OrthoDB" id="410749at2759"/>
<dbReference type="Gene3D" id="1.20.1070.10">
    <property type="entry name" value="Rhodopsin 7-helix transmembrane proteins"/>
    <property type="match status" value="1"/>
</dbReference>
<dbReference type="InterPro" id="IPR001425">
    <property type="entry name" value="Arc/bac/fun_rhodopsins"/>
</dbReference>
<dbReference type="AlphaFoldDB" id="A0A0G4EH05"/>
<organism evidence="8 9">
    <name type="scientific">Vitrella brassicaformis (strain CCMP3155)</name>
    <dbReference type="NCBI Taxonomy" id="1169540"/>
    <lineage>
        <taxon>Eukaryota</taxon>
        <taxon>Sar</taxon>
        <taxon>Alveolata</taxon>
        <taxon>Colpodellida</taxon>
        <taxon>Vitrellaceae</taxon>
        <taxon>Vitrella</taxon>
    </lineage>
</organism>
<evidence type="ECO:0000256" key="4">
    <source>
        <dbReference type="ARBA" id="ARBA00022989"/>
    </source>
</evidence>
<sequence length="540" mass="59248">MVSADFERNRLVTWKSLTEDDHARVVTSAVFFCTAVYLIYSMGNTHKRMIRQPVELRLQFCLILNVYVCWTSALFAWIAMGNMDDSTTGDVSKYVEWLLTCPVMQYQMVVLAGTKVNPRRKFEAPMVTACMLLSGMTASLMANRIVKMAFFMVGVGFLVWLITIINGLIMEHTDGRESLLQGRGYHRIVVCTLVTSWFPFPLFWLVSADGFALARGGRIRLALTILNASAKIGFILFLTMCRKKWMRNAIAKRNLSRQLSRSKFNIDVVSDLDQGLMGAIEEFVGAKEHDKDDIEPPIQMFIEDWSLGNRKELSNAIFHFIKANRSKVDMSQSHKAFRGDDDLDDGDGYSEALANEGVDDPPASHHSQSHPHNPPKHGPTASTSLQHSQSGHLDTKQTQGSHPKVSSGRRTKRAGSLTRFDLSGTTNINTSKGSSSGASAIKQQHHQQQRGRSSSSASLGGGGGRLHRSDSNVSHNHANVNDENDDDRALPVLPAKKALGVSSGVVGGGLGSGKVAMAVASPTGSYHADLLPVMQGDQDD</sequence>
<accession>A0A0G4EH05</accession>
<keyword evidence="5 7" id="KW-0472">Membrane</keyword>
<dbReference type="PRINTS" id="PR00251">
    <property type="entry name" value="BACTRLOPSIN"/>
</dbReference>
<gene>
    <name evidence="8" type="ORF">Vbra_7322</name>
</gene>
<evidence type="ECO:0000256" key="2">
    <source>
        <dbReference type="ARBA" id="ARBA00008130"/>
    </source>
</evidence>
<feature type="compositionally biased region" description="Polar residues" evidence="6">
    <location>
        <begin position="471"/>
        <end position="481"/>
    </location>
</feature>
<keyword evidence="4 7" id="KW-1133">Transmembrane helix</keyword>
<keyword evidence="9" id="KW-1185">Reference proteome</keyword>
<feature type="transmembrane region" description="Helical" evidence="7">
    <location>
        <begin position="219"/>
        <end position="238"/>
    </location>
</feature>
<feature type="transmembrane region" description="Helical" evidence="7">
    <location>
        <begin position="188"/>
        <end position="207"/>
    </location>
</feature>
<feature type="compositionally biased region" description="Low complexity" evidence="6">
    <location>
        <begin position="431"/>
        <end position="442"/>
    </location>
</feature>
<evidence type="ECO:0000256" key="7">
    <source>
        <dbReference type="SAM" id="Phobius"/>
    </source>
</evidence>
<dbReference type="EMBL" id="CDMY01000224">
    <property type="protein sequence ID" value="CEL94649.1"/>
    <property type="molecule type" value="Genomic_DNA"/>
</dbReference>
<evidence type="ECO:0000256" key="5">
    <source>
        <dbReference type="ARBA" id="ARBA00023136"/>
    </source>
</evidence>
<feature type="transmembrane region" description="Helical" evidence="7">
    <location>
        <begin position="60"/>
        <end position="79"/>
    </location>
</feature>
<protein>
    <submittedName>
        <fullName evidence="8">Uncharacterized protein</fullName>
    </submittedName>
</protein>
<proteinExistence type="inferred from homology"/>
<evidence type="ECO:0000256" key="1">
    <source>
        <dbReference type="ARBA" id="ARBA00004141"/>
    </source>
</evidence>
<dbReference type="GO" id="GO:0016020">
    <property type="term" value="C:membrane"/>
    <property type="evidence" value="ECO:0007669"/>
    <property type="project" value="UniProtKB-SubCell"/>
</dbReference>
<feature type="compositionally biased region" description="Polar residues" evidence="6">
    <location>
        <begin position="380"/>
        <end position="401"/>
    </location>
</feature>
<dbReference type="Proteomes" id="UP000041254">
    <property type="component" value="Unassembled WGS sequence"/>
</dbReference>
<dbReference type="SMART" id="SM01021">
    <property type="entry name" value="Bac_rhodopsin"/>
    <property type="match status" value="1"/>
</dbReference>
<name>A0A0G4EH05_VITBC</name>
<evidence type="ECO:0000256" key="6">
    <source>
        <dbReference type="SAM" id="MobiDB-lite"/>
    </source>
</evidence>
<dbReference type="Pfam" id="PF01036">
    <property type="entry name" value="Bac_rhodopsin"/>
    <property type="match status" value="1"/>
</dbReference>
<feature type="transmembrane region" description="Helical" evidence="7">
    <location>
        <begin position="94"/>
        <end position="112"/>
    </location>
</feature>